<proteinExistence type="predicted"/>
<dbReference type="RefSeq" id="WP_379812116.1">
    <property type="nucleotide sequence ID" value="NZ_JBHUPC010000013.1"/>
</dbReference>
<reference evidence="8" key="1">
    <citation type="journal article" date="2019" name="Int. J. Syst. Evol. Microbiol.">
        <title>The Global Catalogue of Microorganisms (GCM) 10K type strain sequencing project: providing services to taxonomists for standard genome sequencing and annotation.</title>
        <authorList>
            <consortium name="The Broad Institute Genomics Platform"/>
            <consortium name="The Broad Institute Genome Sequencing Center for Infectious Disease"/>
            <person name="Wu L."/>
            <person name="Ma J."/>
        </authorList>
    </citation>
    <scope>NUCLEOTIDE SEQUENCE [LARGE SCALE GENOMIC DNA]</scope>
    <source>
        <strain evidence="8">KCTC 22671</strain>
    </source>
</reference>
<evidence type="ECO:0000256" key="4">
    <source>
        <dbReference type="ARBA" id="ARBA00022989"/>
    </source>
</evidence>
<evidence type="ECO:0000256" key="1">
    <source>
        <dbReference type="ARBA" id="ARBA00004651"/>
    </source>
</evidence>
<sequence length="208" mass="23482">MGYILDFFLGYLVAFVGFIAPGMLNVLAAKISITETKKAALLFIFGTLTIVFVQVFTGVYFAKFLDSHPSVSNTLKKFGTVIFVMLTLAFLYNGFRVKKPKQEVEIKSKRNRYVYGLIMASFNMFAIPFFAISSLTLASKELFDFSLLSIFIFSIGAVLGTFTIFYSYAVFFKKIENRVDLLINNIYFILAAFTGIISIMSIYKLMQA</sequence>
<dbReference type="InterPro" id="IPR001123">
    <property type="entry name" value="LeuE-type"/>
</dbReference>
<dbReference type="EMBL" id="JBHUPC010000013">
    <property type="protein sequence ID" value="MFD2892452.1"/>
    <property type="molecule type" value="Genomic_DNA"/>
</dbReference>
<evidence type="ECO:0000256" key="2">
    <source>
        <dbReference type="ARBA" id="ARBA00022475"/>
    </source>
</evidence>
<comment type="subcellular location">
    <subcellularLocation>
        <location evidence="1">Cell membrane</location>
        <topology evidence="1">Multi-pass membrane protein</topology>
    </subcellularLocation>
</comment>
<evidence type="ECO:0000313" key="7">
    <source>
        <dbReference type="EMBL" id="MFD2892452.1"/>
    </source>
</evidence>
<keyword evidence="8" id="KW-1185">Reference proteome</keyword>
<feature type="transmembrane region" description="Helical" evidence="6">
    <location>
        <begin position="145"/>
        <end position="169"/>
    </location>
</feature>
<protein>
    <submittedName>
        <fullName evidence="7">LysE family transporter</fullName>
    </submittedName>
</protein>
<dbReference type="Pfam" id="PF01810">
    <property type="entry name" value="LysE"/>
    <property type="match status" value="1"/>
</dbReference>
<keyword evidence="5 6" id="KW-0472">Membrane</keyword>
<evidence type="ECO:0000256" key="6">
    <source>
        <dbReference type="SAM" id="Phobius"/>
    </source>
</evidence>
<feature type="transmembrane region" description="Helical" evidence="6">
    <location>
        <begin position="181"/>
        <end position="203"/>
    </location>
</feature>
<dbReference type="Proteomes" id="UP001597534">
    <property type="component" value="Unassembled WGS sequence"/>
</dbReference>
<keyword evidence="3 6" id="KW-0812">Transmembrane</keyword>
<comment type="caution">
    <text evidence="7">The sequence shown here is derived from an EMBL/GenBank/DDBJ whole genome shotgun (WGS) entry which is preliminary data.</text>
</comment>
<feature type="transmembrane region" description="Helical" evidence="6">
    <location>
        <begin position="40"/>
        <end position="62"/>
    </location>
</feature>
<evidence type="ECO:0000256" key="5">
    <source>
        <dbReference type="ARBA" id="ARBA00023136"/>
    </source>
</evidence>
<feature type="transmembrane region" description="Helical" evidence="6">
    <location>
        <begin position="74"/>
        <end position="92"/>
    </location>
</feature>
<evidence type="ECO:0000256" key="3">
    <source>
        <dbReference type="ARBA" id="ARBA00022692"/>
    </source>
</evidence>
<keyword evidence="2" id="KW-1003">Cell membrane</keyword>
<evidence type="ECO:0000313" key="8">
    <source>
        <dbReference type="Proteomes" id="UP001597534"/>
    </source>
</evidence>
<gene>
    <name evidence="7" type="ORF">ACFS5J_10555</name>
</gene>
<accession>A0ABW5YNT5</accession>
<feature type="transmembrane region" description="Helical" evidence="6">
    <location>
        <begin position="6"/>
        <end position="28"/>
    </location>
</feature>
<name>A0ABW5YNT5_9FLAO</name>
<organism evidence="7 8">
    <name type="scientific">Flavobacterium chuncheonense</name>
    <dbReference type="NCBI Taxonomy" id="2026653"/>
    <lineage>
        <taxon>Bacteria</taxon>
        <taxon>Pseudomonadati</taxon>
        <taxon>Bacteroidota</taxon>
        <taxon>Flavobacteriia</taxon>
        <taxon>Flavobacteriales</taxon>
        <taxon>Flavobacteriaceae</taxon>
        <taxon>Flavobacterium</taxon>
    </lineage>
</organism>
<keyword evidence="4 6" id="KW-1133">Transmembrane helix</keyword>
<feature type="transmembrane region" description="Helical" evidence="6">
    <location>
        <begin position="113"/>
        <end position="133"/>
    </location>
</feature>